<dbReference type="Proteomes" id="UP000202440">
    <property type="component" value="Chromosome"/>
</dbReference>
<name>A0A222FGZ6_9GAMM</name>
<evidence type="ECO:0000256" key="1">
    <source>
        <dbReference type="ARBA" id="ARBA00001946"/>
    </source>
</evidence>
<evidence type="ECO:0000259" key="3">
    <source>
        <dbReference type="PROSITE" id="PS51462"/>
    </source>
</evidence>
<dbReference type="PANTHER" id="PTHR43046">
    <property type="entry name" value="GDP-MANNOSE MANNOSYL HYDROLASE"/>
    <property type="match status" value="1"/>
</dbReference>
<dbReference type="GO" id="GO:0016787">
    <property type="term" value="F:hydrolase activity"/>
    <property type="evidence" value="ECO:0007669"/>
    <property type="project" value="UniProtKB-KW"/>
</dbReference>
<keyword evidence="2" id="KW-0378">Hydrolase</keyword>
<sequence>MTTMNTSCPLLNKPKKIFGYQINKEYIPRSAVYGVLVEQGKLVCVRPQHGFLLLPGGGVEAGETLPQALIREFQEECGYRIQPVRALGQCMQYFDSTSTDLSYACTMHFYECKLVQVDNHGEHDVVKVALSDGKALLHQGHQWAVQGYLLQLQNHS</sequence>
<evidence type="ECO:0000313" key="5">
    <source>
        <dbReference type="Proteomes" id="UP000202440"/>
    </source>
</evidence>
<dbReference type="PROSITE" id="PS00893">
    <property type="entry name" value="NUDIX_BOX"/>
    <property type="match status" value="1"/>
</dbReference>
<comment type="cofactor">
    <cofactor evidence="1">
        <name>Mg(2+)</name>
        <dbReference type="ChEBI" id="CHEBI:18420"/>
    </cofactor>
</comment>
<dbReference type="InterPro" id="IPR020084">
    <property type="entry name" value="NUDIX_hydrolase_CS"/>
</dbReference>
<dbReference type="PROSITE" id="PS51462">
    <property type="entry name" value="NUDIX"/>
    <property type="match status" value="1"/>
</dbReference>
<dbReference type="KEGG" id="bsan:CHH28_06425"/>
<dbReference type="InterPro" id="IPR015797">
    <property type="entry name" value="NUDIX_hydrolase-like_dom_sf"/>
</dbReference>
<dbReference type="Pfam" id="PF00293">
    <property type="entry name" value="NUDIX"/>
    <property type="match status" value="1"/>
</dbReference>
<dbReference type="EMBL" id="CP022530">
    <property type="protein sequence ID" value="ASP38337.1"/>
    <property type="molecule type" value="Genomic_DNA"/>
</dbReference>
<evidence type="ECO:0000256" key="2">
    <source>
        <dbReference type="ARBA" id="ARBA00022801"/>
    </source>
</evidence>
<organism evidence="4 5">
    <name type="scientific">Bacterioplanes sanyensis</name>
    <dbReference type="NCBI Taxonomy" id="1249553"/>
    <lineage>
        <taxon>Bacteria</taxon>
        <taxon>Pseudomonadati</taxon>
        <taxon>Pseudomonadota</taxon>
        <taxon>Gammaproteobacteria</taxon>
        <taxon>Oceanospirillales</taxon>
        <taxon>Oceanospirillaceae</taxon>
        <taxon>Bacterioplanes</taxon>
    </lineage>
</organism>
<dbReference type="Gene3D" id="3.90.79.10">
    <property type="entry name" value="Nucleoside Triphosphate Pyrophosphohydrolase"/>
    <property type="match status" value="1"/>
</dbReference>
<accession>A0A222FGZ6</accession>
<dbReference type="SUPFAM" id="SSF55811">
    <property type="entry name" value="Nudix"/>
    <property type="match status" value="1"/>
</dbReference>
<dbReference type="InterPro" id="IPR000086">
    <property type="entry name" value="NUDIX_hydrolase_dom"/>
</dbReference>
<proteinExistence type="predicted"/>
<gene>
    <name evidence="4" type="ORF">CHH28_06425</name>
</gene>
<dbReference type="OrthoDB" id="9804442at2"/>
<dbReference type="PANTHER" id="PTHR43046:SF14">
    <property type="entry name" value="MUTT_NUDIX FAMILY PROTEIN"/>
    <property type="match status" value="1"/>
</dbReference>
<keyword evidence="5" id="KW-1185">Reference proteome</keyword>
<reference evidence="4 5" key="1">
    <citation type="submission" date="2017-07" db="EMBL/GenBank/DDBJ databases">
        <title>Annotated genome sequence of Bacterioplanes sanyensis isolated from Red Sea.</title>
        <authorList>
            <person name="Rehman Z.U."/>
        </authorList>
    </citation>
    <scope>NUCLEOTIDE SEQUENCE [LARGE SCALE GENOMIC DNA]</scope>
    <source>
        <strain evidence="4 5">NV9</strain>
    </source>
</reference>
<dbReference type="AlphaFoldDB" id="A0A222FGZ6"/>
<feature type="domain" description="Nudix hydrolase" evidence="3">
    <location>
        <begin position="27"/>
        <end position="153"/>
    </location>
</feature>
<evidence type="ECO:0000313" key="4">
    <source>
        <dbReference type="EMBL" id="ASP38337.1"/>
    </source>
</evidence>
<protein>
    <recommendedName>
        <fullName evidence="3">Nudix hydrolase domain-containing protein</fullName>
    </recommendedName>
</protein>